<reference evidence="3" key="1">
    <citation type="submission" date="2016-11" db="UniProtKB">
        <authorList>
            <consortium name="WormBaseParasite"/>
        </authorList>
    </citation>
    <scope>IDENTIFICATION</scope>
</reference>
<accession>A0A1I7V3I6</accession>
<evidence type="ECO:0000313" key="2">
    <source>
        <dbReference type="Proteomes" id="UP000095282"/>
    </source>
</evidence>
<feature type="region of interest" description="Disordered" evidence="1">
    <location>
        <begin position="41"/>
        <end position="94"/>
    </location>
</feature>
<protein>
    <submittedName>
        <fullName evidence="3">Uncharacterized protein</fullName>
    </submittedName>
</protein>
<name>A0A1I7V3I6_9PELO</name>
<organism evidence="2 3">
    <name type="scientific">Caenorhabditis tropicalis</name>
    <dbReference type="NCBI Taxonomy" id="1561998"/>
    <lineage>
        <taxon>Eukaryota</taxon>
        <taxon>Metazoa</taxon>
        <taxon>Ecdysozoa</taxon>
        <taxon>Nematoda</taxon>
        <taxon>Chromadorea</taxon>
        <taxon>Rhabditida</taxon>
        <taxon>Rhabditina</taxon>
        <taxon>Rhabditomorpha</taxon>
        <taxon>Rhabditoidea</taxon>
        <taxon>Rhabditidae</taxon>
        <taxon>Peloderinae</taxon>
        <taxon>Caenorhabditis</taxon>
    </lineage>
</organism>
<dbReference type="WBParaSite" id="Csp11.Scaffold630.g22026.t1">
    <property type="protein sequence ID" value="Csp11.Scaffold630.g22026.t1"/>
    <property type="gene ID" value="Csp11.Scaffold630.g22026"/>
</dbReference>
<evidence type="ECO:0000256" key="1">
    <source>
        <dbReference type="SAM" id="MobiDB-lite"/>
    </source>
</evidence>
<keyword evidence="2" id="KW-1185">Reference proteome</keyword>
<dbReference type="eggNOG" id="KOG1899">
    <property type="taxonomic scope" value="Eukaryota"/>
</dbReference>
<evidence type="ECO:0000313" key="3">
    <source>
        <dbReference type="WBParaSite" id="Csp11.Scaffold630.g22026.t1"/>
    </source>
</evidence>
<proteinExistence type="predicted"/>
<dbReference type="AlphaFoldDB" id="A0A1I7V3I6"/>
<sequence length="94" mass="10245">MYSRHSISDAYGQIVMPSDEALTVSSSQNSQIDAFAASVDRERDSLRSSGSGNIFKDNGSIKRQSDNGYSSNAAFINDTFEPTPAERCSRSKLD</sequence>
<dbReference type="STRING" id="1561998.A0A1I7V3I6"/>
<dbReference type="Proteomes" id="UP000095282">
    <property type="component" value="Unplaced"/>
</dbReference>